<dbReference type="AlphaFoldDB" id="A0A6I4HV28"/>
<evidence type="ECO:0000313" key="2">
    <source>
        <dbReference type="Proteomes" id="UP000429232"/>
    </source>
</evidence>
<sequence>MKYFNLIVIASLLTFFFSCKHHSQYFDTKIIGVVDSVNKSANIYRVFIKGVSYDLFGDSSFPVYQFRLVKGDKLFKPARTDTLHVIHEEDEGLIFILK</sequence>
<organism evidence="1 2">
    <name type="scientific">Mucilaginibacter ginkgonis</name>
    <dbReference type="NCBI Taxonomy" id="2682091"/>
    <lineage>
        <taxon>Bacteria</taxon>
        <taxon>Pseudomonadati</taxon>
        <taxon>Bacteroidota</taxon>
        <taxon>Sphingobacteriia</taxon>
        <taxon>Sphingobacteriales</taxon>
        <taxon>Sphingobacteriaceae</taxon>
        <taxon>Mucilaginibacter</taxon>
    </lineage>
</organism>
<dbReference type="Proteomes" id="UP000429232">
    <property type="component" value="Chromosome"/>
</dbReference>
<keyword evidence="2" id="KW-1185">Reference proteome</keyword>
<dbReference type="KEGG" id="mgik:GO620_000825"/>
<accession>A0A6I4HV28</accession>
<gene>
    <name evidence="1" type="ORF">GO620_000825</name>
</gene>
<evidence type="ECO:0000313" key="1">
    <source>
        <dbReference type="EMBL" id="QQL50027.1"/>
    </source>
</evidence>
<dbReference type="RefSeq" id="WP_157523271.1">
    <property type="nucleotide sequence ID" value="NZ_CP066775.1"/>
</dbReference>
<reference evidence="1 2" key="1">
    <citation type="submission" date="2020-12" db="EMBL/GenBank/DDBJ databases">
        <title>HMF7856_wgs.fasta genome submission.</title>
        <authorList>
            <person name="Kang H."/>
            <person name="Kim H."/>
            <person name="Joh K."/>
        </authorList>
    </citation>
    <scope>NUCLEOTIDE SEQUENCE [LARGE SCALE GENOMIC DNA]</scope>
    <source>
        <strain evidence="1 2">HMF7856</strain>
    </source>
</reference>
<dbReference type="EMBL" id="CP066775">
    <property type="protein sequence ID" value="QQL50027.1"/>
    <property type="molecule type" value="Genomic_DNA"/>
</dbReference>
<name>A0A6I4HV28_9SPHI</name>
<dbReference type="PROSITE" id="PS51257">
    <property type="entry name" value="PROKAR_LIPOPROTEIN"/>
    <property type="match status" value="1"/>
</dbReference>
<protein>
    <submittedName>
        <fullName evidence="1">Uncharacterized protein</fullName>
    </submittedName>
</protein>
<proteinExistence type="predicted"/>